<protein>
    <submittedName>
        <fullName evidence="2">Uncharacterized protein</fullName>
    </submittedName>
</protein>
<dbReference type="EMBL" id="SLVV01000006">
    <property type="protein sequence ID" value="TCN25045.1"/>
    <property type="molecule type" value="Genomic_DNA"/>
</dbReference>
<evidence type="ECO:0000313" key="2">
    <source>
        <dbReference type="EMBL" id="TCN25045.1"/>
    </source>
</evidence>
<feature type="transmembrane region" description="Helical" evidence="1">
    <location>
        <begin position="55"/>
        <end position="76"/>
    </location>
</feature>
<keyword evidence="1" id="KW-0472">Membrane</keyword>
<dbReference type="AlphaFoldDB" id="A0A4R2BF20"/>
<evidence type="ECO:0000256" key="1">
    <source>
        <dbReference type="SAM" id="Phobius"/>
    </source>
</evidence>
<keyword evidence="1" id="KW-0812">Transmembrane</keyword>
<dbReference type="RefSeq" id="WP_132006422.1">
    <property type="nucleotide sequence ID" value="NZ_JABUHM010000004.1"/>
</dbReference>
<reference evidence="2 3" key="1">
    <citation type="journal article" date="2015" name="Stand. Genomic Sci.">
        <title>Genomic Encyclopedia of Bacterial and Archaeal Type Strains, Phase III: the genomes of soil and plant-associated and newly described type strains.</title>
        <authorList>
            <person name="Whitman W.B."/>
            <person name="Woyke T."/>
            <person name="Klenk H.P."/>
            <person name="Zhou Y."/>
            <person name="Lilburn T.G."/>
            <person name="Beck B.J."/>
            <person name="De Vos P."/>
            <person name="Vandamme P."/>
            <person name="Eisen J.A."/>
            <person name="Garrity G."/>
            <person name="Hugenholtz P."/>
            <person name="Kyrpides N.C."/>
        </authorList>
    </citation>
    <scope>NUCLEOTIDE SEQUENCE [LARGE SCALE GENOMIC DNA]</scope>
    <source>
        <strain evidence="2 3">CV53</strain>
    </source>
</reference>
<proteinExistence type="predicted"/>
<organism evidence="2 3">
    <name type="scientific">Mesobacillus foraminis</name>
    <dbReference type="NCBI Taxonomy" id="279826"/>
    <lineage>
        <taxon>Bacteria</taxon>
        <taxon>Bacillati</taxon>
        <taxon>Bacillota</taxon>
        <taxon>Bacilli</taxon>
        <taxon>Bacillales</taxon>
        <taxon>Bacillaceae</taxon>
        <taxon>Mesobacillus</taxon>
    </lineage>
</organism>
<gene>
    <name evidence="2" type="ORF">EV146_106247</name>
</gene>
<sequence>MKTNWQVCVSLPAFYVGMTFTNMVKGDMMKTGFILFISGLILFMAGILLSMQWEIAGTIMGISGGMMMGSAAYFYAANIRKD</sequence>
<dbReference type="Proteomes" id="UP000295689">
    <property type="component" value="Unassembled WGS sequence"/>
</dbReference>
<keyword evidence="3" id="KW-1185">Reference proteome</keyword>
<keyword evidence="1" id="KW-1133">Transmembrane helix</keyword>
<accession>A0A4R2BF20</accession>
<evidence type="ECO:0000313" key="3">
    <source>
        <dbReference type="Proteomes" id="UP000295689"/>
    </source>
</evidence>
<feature type="transmembrane region" description="Helical" evidence="1">
    <location>
        <begin position="32"/>
        <end position="49"/>
    </location>
</feature>
<comment type="caution">
    <text evidence="2">The sequence shown here is derived from an EMBL/GenBank/DDBJ whole genome shotgun (WGS) entry which is preliminary data.</text>
</comment>
<name>A0A4R2BF20_9BACI</name>